<gene>
    <name evidence="1" type="ORF">IAD42_11330</name>
</gene>
<evidence type="ECO:0000313" key="1">
    <source>
        <dbReference type="EMBL" id="HIS98556.1"/>
    </source>
</evidence>
<evidence type="ECO:0008006" key="3">
    <source>
        <dbReference type="Google" id="ProtNLM"/>
    </source>
</evidence>
<organism evidence="1 2">
    <name type="scientific">Candidatus Scatomorpha pullistercoris</name>
    <dbReference type="NCBI Taxonomy" id="2840929"/>
    <lineage>
        <taxon>Bacteria</taxon>
        <taxon>Bacillati</taxon>
        <taxon>Bacillota</taxon>
        <taxon>Clostridia</taxon>
        <taxon>Eubacteriales</taxon>
        <taxon>Candidatus Scatomorpha</taxon>
    </lineage>
</organism>
<proteinExistence type="predicted"/>
<protein>
    <recommendedName>
        <fullName evidence="3">Nif11 domain-containing protein</fullName>
    </recommendedName>
</protein>
<comment type="caution">
    <text evidence="1">The sequence shown here is derived from an EMBL/GenBank/DDBJ whole genome shotgun (WGS) entry which is preliminary data.</text>
</comment>
<evidence type="ECO:0000313" key="2">
    <source>
        <dbReference type="Proteomes" id="UP000886876"/>
    </source>
</evidence>
<reference evidence="1" key="2">
    <citation type="journal article" date="2021" name="PeerJ">
        <title>Extensive microbial diversity within the chicken gut microbiome revealed by metagenomics and culture.</title>
        <authorList>
            <person name="Gilroy R."/>
            <person name="Ravi A."/>
            <person name="Getino M."/>
            <person name="Pursley I."/>
            <person name="Horton D.L."/>
            <person name="Alikhan N.F."/>
            <person name="Baker D."/>
            <person name="Gharbi K."/>
            <person name="Hall N."/>
            <person name="Watson M."/>
            <person name="Adriaenssens E.M."/>
            <person name="Foster-Nyarko E."/>
            <person name="Jarju S."/>
            <person name="Secka A."/>
            <person name="Antonio M."/>
            <person name="Oren A."/>
            <person name="Chaudhuri R.R."/>
            <person name="La Ragione R."/>
            <person name="Hildebrand F."/>
            <person name="Pallen M.J."/>
        </authorList>
    </citation>
    <scope>NUCLEOTIDE SEQUENCE</scope>
    <source>
        <strain evidence="1">ChiHecec3B27-6122</strain>
    </source>
</reference>
<sequence length="121" mass="12748">MNMTIEALCSKVIGSEELKTAFVAAVKENKVAEFLKEQGCEATEAEVVEFLKSKQNAEGEVSDAELDAVSGGCNGAEAVYSVFTAGLLCAGLAILSYSSDTPSDEWSDGKILCDDKVKVTV</sequence>
<dbReference type="Proteomes" id="UP000886876">
    <property type="component" value="Unassembled WGS sequence"/>
</dbReference>
<accession>A0A9D1G7C3</accession>
<dbReference type="AlphaFoldDB" id="A0A9D1G7C3"/>
<name>A0A9D1G7C3_9FIRM</name>
<reference evidence="1" key="1">
    <citation type="submission" date="2020-10" db="EMBL/GenBank/DDBJ databases">
        <authorList>
            <person name="Gilroy R."/>
        </authorList>
    </citation>
    <scope>NUCLEOTIDE SEQUENCE</scope>
    <source>
        <strain evidence="1">ChiHecec3B27-6122</strain>
    </source>
</reference>
<dbReference type="EMBL" id="DVJS01000277">
    <property type="protein sequence ID" value="HIS98556.1"/>
    <property type="molecule type" value="Genomic_DNA"/>
</dbReference>